<dbReference type="EMBL" id="LODT01000034">
    <property type="protein sequence ID" value="KYQ91667.1"/>
    <property type="molecule type" value="Genomic_DNA"/>
</dbReference>
<reference evidence="6 7" key="1">
    <citation type="submission" date="2015-12" db="EMBL/GenBank/DDBJ databases">
        <title>Dictyostelia acquired genes for synthesis and detection of signals that induce cell-type specialization by lateral gene transfer from prokaryotes.</title>
        <authorList>
            <person name="Gloeckner G."/>
            <person name="Schaap P."/>
        </authorList>
    </citation>
    <scope>NUCLEOTIDE SEQUENCE [LARGE SCALE GENOMIC DNA]</scope>
    <source>
        <strain evidence="6 7">TK</strain>
    </source>
</reference>
<dbReference type="SUPFAM" id="SSF48350">
    <property type="entry name" value="GTPase activation domain, GAP"/>
    <property type="match status" value="1"/>
</dbReference>
<evidence type="ECO:0000256" key="3">
    <source>
        <dbReference type="SAM" id="Coils"/>
    </source>
</evidence>
<dbReference type="InterPro" id="IPR009091">
    <property type="entry name" value="RCC1/BLIP-II"/>
</dbReference>
<dbReference type="InterPro" id="IPR000408">
    <property type="entry name" value="Reg_chr_condens"/>
</dbReference>
<dbReference type="InterPro" id="IPR058923">
    <property type="entry name" value="RCC1-like_dom"/>
</dbReference>
<evidence type="ECO:0000256" key="1">
    <source>
        <dbReference type="ARBA" id="ARBA00022737"/>
    </source>
</evidence>
<dbReference type="Gene3D" id="2.130.10.30">
    <property type="entry name" value="Regulator of chromosome condensation 1/beta-lactamase-inhibitor protein II"/>
    <property type="match status" value="2"/>
</dbReference>
<feature type="coiled-coil region" evidence="3">
    <location>
        <begin position="916"/>
        <end position="950"/>
    </location>
</feature>
<feature type="repeat" description="RCC1" evidence="2">
    <location>
        <begin position="111"/>
        <end position="167"/>
    </location>
</feature>
<protein>
    <submittedName>
        <fullName evidence="6">Regulator of chromosome condensation domain-containing protein</fullName>
    </submittedName>
</protein>
<evidence type="ECO:0000256" key="2">
    <source>
        <dbReference type="PROSITE-ProRule" id="PRU00235"/>
    </source>
</evidence>
<dbReference type="PANTHER" id="PTHR45622:SF58">
    <property type="entry name" value="REGULATOR OF CHROMOSOME CONDENSATION DOMAIN-CONTAINING PROTEIN"/>
    <property type="match status" value="1"/>
</dbReference>
<dbReference type="InterPro" id="IPR051709">
    <property type="entry name" value="Ub-ligase/GTPase-reg"/>
</dbReference>
<dbReference type="CDD" id="cd00159">
    <property type="entry name" value="RhoGAP"/>
    <property type="match status" value="1"/>
</dbReference>
<gene>
    <name evidence="6" type="ORF">DLAC_07443</name>
</gene>
<dbReference type="Pfam" id="PF25390">
    <property type="entry name" value="WD40_RLD"/>
    <property type="match status" value="1"/>
</dbReference>
<feature type="repeat" description="RCC1" evidence="2">
    <location>
        <begin position="168"/>
        <end position="211"/>
    </location>
</feature>
<dbReference type="PROSITE" id="PS50238">
    <property type="entry name" value="RHOGAP"/>
    <property type="match status" value="1"/>
</dbReference>
<dbReference type="OrthoDB" id="61110at2759"/>
<evidence type="ECO:0000256" key="4">
    <source>
        <dbReference type="SAM" id="MobiDB-lite"/>
    </source>
</evidence>
<dbReference type="PROSITE" id="PS50012">
    <property type="entry name" value="RCC1_3"/>
    <property type="match status" value="3"/>
</dbReference>
<evidence type="ECO:0000313" key="7">
    <source>
        <dbReference type="Proteomes" id="UP000076078"/>
    </source>
</evidence>
<feature type="domain" description="Rho-GAP" evidence="5">
    <location>
        <begin position="418"/>
        <end position="610"/>
    </location>
</feature>
<keyword evidence="7" id="KW-1185">Reference proteome</keyword>
<proteinExistence type="predicted"/>
<keyword evidence="3" id="KW-0175">Coiled coil</keyword>
<dbReference type="InParanoid" id="A0A151ZCJ0"/>
<comment type="caution">
    <text evidence="6">The sequence shown here is derived from an EMBL/GenBank/DDBJ whole genome shotgun (WGS) entry which is preliminary data.</text>
</comment>
<dbReference type="PRINTS" id="PR00633">
    <property type="entry name" value="RCCNDNSATION"/>
</dbReference>
<evidence type="ECO:0000313" key="6">
    <source>
        <dbReference type="EMBL" id="KYQ91667.1"/>
    </source>
</evidence>
<feature type="region of interest" description="Disordered" evidence="4">
    <location>
        <begin position="673"/>
        <end position="706"/>
    </location>
</feature>
<dbReference type="OMA" id="EVFVWGN"/>
<sequence length="1120" mass="125980">MIPKPINSSRKSTSFSALQVNSYINSTLSGGGVSATNNSNSSSSNNNSNANPLSSSLTLFNINTPQNSNSIGVFYNWGEKYSHKPQFNTIVPTVKLICNGFSHSIALTDQGEVYSWGDNRSLQLGAPVPGNANYSDTPIQVGKQIFQGLKVRSIACGGCFSAVVLDNGLLYTWGVLTEGSKYTDAPTRVDLVKGVTSVSVGINHVAVVAETTTGEKRAVFTWGSNKKGQLGVQGEAITNAPRRVTLGSKAMTVSCGEEFTCAIVEGNEVFVWGNNKNRQICNNTDEIIYIPVKPFLGRDIVELASSRTFVVGRSSNGEIVVWGNNENVVRAGDSDKWISFPSKIKQIAVGLNHILALTERGEIYSSGAGEDGQLGHDEKKSSLTQYKLVSSLIGRNVLSVCAWGRCSGAIVEPGNFRVELSECMRKEENNQTLAPLFIRKLVNYLRGDNSKQEGIFRLNGSIARLDELEKKLDQNEKFTISKFEPYDAADIIKRYFKTLPEPLLTNQLCQKFEKEYINTHDQTQRKKMMHEWIGLLPKENRNALIYILAFLDEIAYSQVKHQKNNAMSVKNLALVFAPNLLTRGEIGNDEVIEDMILCLPEILRKYPEVEPLLIVDQATECLTGSRTSYIIDHWTRVIKERPDTARTAFFNHQVLSSIINSIVNGLLQMKSSRSNSLTNGGTQSPMNLNGSPNISPESSPAPRVSTQSMSLNNLIYNSPGSSANSTPGSPSVNSSSNAILSAGFQSGSNMNFLINRQVSSPLLMSMSLPSLTLHSSNSQLNLIEQSRYYEQVLSLVLSPIIPVKNIIKVLPSIFEISQANDLFIKLLLLNQFEHFVPENIDELIQLELAGFKEINNNNIKEKLGVLCKNMHDIVHHVFYMNECIEYWKREQINITLYSNQILSYFKWWGEHLDKSFKDIDEKVMRFKKDFDKLENDQTKIQKQLTKLQESQKSQKVDSDLLKSEFEIWTLTNQMDILEKKLEYTNQQMSKFQQEKLNVQQIYDQFKPHLTVVEEFIKTSVNQSLVSYLEKLNQQKTTVQTQFPIIFSQFIDMIFQQVQFISKDPQQKEILLSSLHQLSQLMFVDKIHQKYILSLELETKFNSLKKKCIINKSTLNYQLLN</sequence>
<dbReference type="GO" id="GO:0007165">
    <property type="term" value="P:signal transduction"/>
    <property type="evidence" value="ECO:0007669"/>
    <property type="project" value="InterPro"/>
</dbReference>
<dbReference type="InterPro" id="IPR000198">
    <property type="entry name" value="RhoGAP_dom"/>
</dbReference>
<dbReference type="AlphaFoldDB" id="A0A151ZCJ0"/>
<name>A0A151ZCJ0_TIELA</name>
<dbReference type="FunCoup" id="A0A151ZCJ0">
    <property type="interactions" value="607"/>
</dbReference>
<dbReference type="SUPFAM" id="SSF50985">
    <property type="entry name" value="RCC1/BLIP-II"/>
    <property type="match status" value="1"/>
</dbReference>
<evidence type="ECO:0000259" key="5">
    <source>
        <dbReference type="PROSITE" id="PS50238"/>
    </source>
</evidence>
<dbReference type="Pfam" id="PF00620">
    <property type="entry name" value="RhoGAP"/>
    <property type="match status" value="1"/>
</dbReference>
<dbReference type="STRING" id="361077.A0A151ZCJ0"/>
<accession>A0A151ZCJ0</accession>
<dbReference type="PANTHER" id="PTHR45622">
    <property type="entry name" value="UBIQUITIN-PROTEIN LIGASE E3A-RELATED"/>
    <property type="match status" value="1"/>
</dbReference>
<keyword evidence="1" id="KW-0677">Repeat</keyword>
<feature type="repeat" description="RCC1" evidence="2">
    <location>
        <begin position="217"/>
        <end position="266"/>
    </location>
</feature>
<dbReference type="SMART" id="SM00324">
    <property type="entry name" value="RhoGAP"/>
    <property type="match status" value="1"/>
</dbReference>
<dbReference type="Gene3D" id="1.10.555.10">
    <property type="entry name" value="Rho GTPase activation protein"/>
    <property type="match status" value="1"/>
</dbReference>
<organism evidence="6 7">
    <name type="scientific">Tieghemostelium lacteum</name>
    <name type="common">Slime mold</name>
    <name type="synonym">Dictyostelium lacteum</name>
    <dbReference type="NCBI Taxonomy" id="361077"/>
    <lineage>
        <taxon>Eukaryota</taxon>
        <taxon>Amoebozoa</taxon>
        <taxon>Evosea</taxon>
        <taxon>Eumycetozoa</taxon>
        <taxon>Dictyostelia</taxon>
        <taxon>Dictyosteliales</taxon>
        <taxon>Raperosteliaceae</taxon>
        <taxon>Tieghemostelium</taxon>
    </lineage>
</organism>
<dbReference type="Proteomes" id="UP000076078">
    <property type="component" value="Unassembled WGS sequence"/>
</dbReference>
<dbReference type="InterPro" id="IPR008936">
    <property type="entry name" value="Rho_GTPase_activation_prot"/>
</dbReference>